<feature type="non-terminal residue" evidence="2">
    <location>
        <position position="204"/>
    </location>
</feature>
<name>A0A564Z767_HYMDI</name>
<dbReference type="AlphaFoldDB" id="A0A564Z767"/>
<evidence type="ECO:0000313" key="3">
    <source>
        <dbReference type="Proteomes" id="UP000321570"/>
    </source>
</evidence>
<gene>
    <name evidence="2" type="ORF">WMSIL1_LOCUS13220</name>
</gene>
<dbReference type="EMBL" id="CABIJS010000691">
    <property type="protein sequence ID" value="VUZ55367.1"/>
    <property type="molecule type" value="Genomic_DNA"/>
</dbReference>
<protein>
    <recommendedName>
        <fullName evidence="4">WIF domain-containing protein</fullName>
    </recommendedName>
</protein>
<keyword evidence="3" id="KW-1185">Reference proteome</keyword>
<feature type="chain" id="PRO_5022079265" description="WIF domain-containing protein" evidence="1">
    <location>
        <begin position="22"/>
        <end position="204"/>
    </location>
</feature>
<sequence>MLPLANLINGLLFWTDLLVQGYGNLSFAHGHSKNELDTQKTTVYLPMLKGVEGNRAVVKREVLLNEHLRSLHLALYYFSETEILNISEVNLRFHWKIKCGRFNYAYSVPVKRIEKTLEADIDQRDFGPSRFQIYNNSDGHNTILHFSISITVSADIIGSHAFSLIDRKGNTVLGSAKVLLKVPADGMRLPKPVKFCNGDPKLCY</sequence>
<proteinExistence type="predicted"/>
<evidence type="ECO:0008006" key="4">
    <source>
        <dbReference type="Google" id="ProtNLM"/>
    </source>
</evidence>
<reference evidence="2 3" key="1">
    <citation type="submission" date="2019-07" db="EMBL/GenBank/DDBJ databases">
        <authorList>
            <person name="Jastrzebski P J."/>
            <person name="Paukszto L."/>
            <person name="Jastrzebski P J."/>
        </authorList>
    </citation>
    <scope>NUCLEOTIDE SEQUENCE [LARGE SCALE GENOMIC DNA]</scope>
    <source>
        <strain evidence="2 3">WMS-il1</strain>
    </source>
</reference>
<dbReference type="Proteomes" id="UP000321570">
    <property type="component" value="Unassembled WGS sequence"/>
</dbReference>
<accession>A0A564Z767</accession>
<evidence type="ECO:0000256" key="1">
    <source>
        <dbReference type="SAM" id="SignalP"/>
    </source>
</evidence>
<keyword evidence="1" id="KW-0732">Signal</keyword>
<feature type="signal peptide" evidence="1">
    <location>
        <begin position="1"/>
        <end position="21"/>
    </location>
</feature>
<evidence type="ECO:0000313" key="2">
    <source>
        <dbReference type="EMBL" id="VUZ55367.1"/>
    </source>
</evidence>
<organism evidence="2 3">
    <name type="scientific">Hymenolepis diminuta</name>
    <name type="common">Rat tapeworm</name>
    <dbReference type="NCBI Taxonomy" id="6216"/>
    <lineage>
        <taxon>Eukaryota</taxon>
        <taxon>Metazoa</taxon>
        <taxon>Spiralia</taxon>
        <taxon>Lophotrochozoa</taxon>
        <taxon>Platyhelminthes</taxon>
        <taxon>Cestoda</taxon>
        <taxon>Eucestoda</taxon>
        <taxon>Cyclophyllidea</taxon>
        <taxon>Hymenolepididae</taxon>
        <taxon>Hymenolepis</taxon>
    </lineage>
</organism>